<feature type="domain" description="HTH marR-type" evidence="1">
    <location>
        <begin position="2"/>
        <end position="140"/>
    </location>
</feature>
<dbReference type="SUPFAM" id="SSF46785">
    <property type="entry name" value="Winged helix' DNA-binding domain"/>
    <property type="match status" value="1"/>
</dbReference>
<name>A0A9D1FDE6_9FIRM</name>
<organism evidence="2 3">
    <name type="scientific">Candidatus Scatomorpha merdipullorum</name>
    <dbReference type="NCBI Taxonomy" id="2840927"/>
    <lineage>
        <taxon>Bacteria</taxon>
        <taxon>Bacillati</taxon>
        <taxon>Bacillota</taxon>
        <taxon>Clostridia</taxon>
        <taxon>Eubacteriales</taxon>
        <taxon>Candidatus Scatomorpha</taxon>
    </lineage>
</organism>
<evidence type="ECO:0000259" key="1">
    <source>
        <dbReference type="PROSITE" id="PS50995"/>
    </source>
</evidence>
<dbReference type="GO" id="GO:0003700">
    <property type="term" value="F:DNA-binding transcription factor activity"/>
    <property type="evidence" value="ECO:0007669"/>
    <property type="project" value="InterPro"/>
</dbReference>
<dbReference type="EMBL" id="DVJK01000153">
    <property type="protein sequence ID" value="HIS66987.1"/>
    <property type="molecule type" value="Genomic_DNA"/>
</dbReference>
<dbReference type="InterPro" id="IPR036390">
    <property type="entry name" value="WH_DNA-bd_sf"/>
</dbReference>
<protein>
    <submittedName>
        <fullName evidence="2">MarR family transcriptional regulator</fullName>
    </submittedName>
</protein>
<accession>A0A9D1FDE6</accession>
<dbReference type="PANTHER" id="PTHR33164">
    <property type="entry name" value="TRANSCRIPTIONAL REGULATOR, MARR FAMILY"/>
    <property type="match status" value="1"/>
</dbReference>
<reference evidence="2" key="1">
    <citation type="submission" date="2020-10" db="EMBL/GenBank/DDBJ databases">
        <authorList>
            <person name="Gilroy R."/>
        </authorList>
    </citation>
    <scope>NUCLEOTIDE SEQUENCE</scope>
    <source>
        <strain evidence="2">ChiHjej10B9-9673</strain>
    </source>
</reference>
<dbReference type="Proteomes" id="UP000824001">
    <property type="component" value="Unassembled WGS sequence"/>
</dbReference>
<dbReference type="InterPro" id="IPR000835">
    <property type="entry name" value="HTH_MarR-typ"/>
</dbReference>
<dbReference type="GO" id="GO:0006950">
    <property type="term" value="P:response to stress"/>
    <property type="evidence" value="ECO:0007669"/>
    <property type="project" value="TreeGrafter"/>
</dbReference>
<dbReference type="InterPro" id="IPR039422">
    <property type="entry name" value="MarR/SlyA-like"/>
</dbReference>
<evidence type="ECO:0000313" key="2">
    <source>
        <dbReference type="EMBL" id="HIS66987.1"/>
    </source>
</evidence>
<dbReference type="PANTHER" id="PTHR33164:SF43">
    <property type="entry name" value="HTH-TYPE TRANSCRIPTIONAL REPRESSOR YETL"/>
    <property type="match status" value="1"/>
</dbReference>
<dbReference type="AlphaFoldDB" id="A0A9D1FDE6"/>
<proteinExistence type="predicted"/>
<dbReference type="Pfam" id="PF12802">
    <property type="entry name" value="MarR_2"/>
    <property type="match status" value="1"/>
</dbReference>
<gene>
    <name evidence="2" type="ORF">IAC18_05425</name>
</gene>
<sequence length="142" mass="16257">MSDTLGSSFRRIYERIKLQFYREVYCSAHELGTGLSAVEAFSLEVIDQLGRPTIGQFAEFLNISRSNATYKVAGLIRLGYLRKERSGPDKREYYLVLTEKYYSGAALLDGYMDALVERIRERFTPEETAEFARMLSIISDLA</sequence>
<dbReference type="InterPro" id="IPR036388">
    <property type="entry name" value="WH-like_DNA-bd_sf"/>
</dbReference>
<dbReference type="PROSITE" id="PS50995">
    <property type="entry name" value="HTH_MARR_2"/>
    <property type="match status" value="1"/>
</dbReference>
<reference evidence="2" key="2">
    <citation type="journal article" date="2021" name="PeerJ">
        <title>Extensive microbial diversity within the chicken gut microbiome revealed by metagenomics and culture.</title>
        <authorList>
            <person name="Gilroy R."/>
            <person name="Ravi A."/>
            <person name="Getino M."/>
            <person name="Pursley I."/>
            <person name="Horton D.L."/>
            <person name="Alikhan N.F."/>
            <person name="Baker D."/>
            <person name="Gharbi K."/>
            <person name="Hall N."/>
            <person name="Watson M."/>
            <person name="Adriaenssens E.M."/>
            <person name="Foster-Nyarko E."/>
            <person name="Jarju S."/>
            <person name="Secka A."/>
            <person name="Antonio M."/>
            <person name="Oren A."/>
            <person name="Chaudhuri R.R."/>
            <person name="La Ragione R."/>
            <person name="Hildebrand F."/>
            <person name="Pallen M.J."/>
        </authorList>
    </citation>
    <scope>NUCLEOTIDE SEQUENCE</scope>
    <source>
        <strain evidence="2">ChiHjej10B9-9673</strain>
    </source>
</reference>
<evidence type="ECO:0000313" key="3">
    <source>
        <dbReference type="Proteomes" id="UP000824001"/>
    </source>
</evidence>
<dbReference type="Gene3D" id="1.10.10.10">
    <property type="entry name" value="Winged helix-like DNA-binding domain superfamily/Winged helix DNA-binding domain"/>
    <property type="match status" value="1"/>
</dbReference>
<dbReference type="SMART" id="SM00347">
    <property type="entry name" value="HTH_MARR"/>
    <property type="match status" value="1"/>
</dbReference>
<comment type="caution">
    <text evidence="2">The sequence shown here is derived from an EMBL/GenBank/DDBJ whole genome shotgun (WGS) entry which is preliminary data.</text>
</comment>